<evidence type="ECO:0000313" key="3">
    <source>
        <dbReference type="EMBL" id="RHC61392.1"/>
    </source>
</evidence>
<name>A0A374NA28_9FIRM</name>
<evidence type="ECO:0000313" key="4">
    <source>
        <dbReference type="Proteomes" id="UP000262524"/>
    </source>
</evidence>
<comment type="caution">
    <text evidence="2">The sequence shown here is derived from an EMBL/GenBank/DDBJ whole genome shotgun (WGS) entry which is preliminary data.</text>
</comment>
<sequence length="65" mass="7450">MASEQVLNVSAKANIQHAATKVTFRRISLVYFRLLTSYFFFDPFFLGGFSSLLLSMSFSIICFRI</sequence>
<proteinExistence type="predicted"/>
<evidence type="ECO:0000313" key="2">
    <source>
        <dbReference type="EMBL" id="RGI80597.1"/>
    </source>
</evidence>
<evidence type="ECO:0000256" key="1">
    <source>
        <dbReference type="SAM" id="Phobius"/>
    </source>
</evidence>
<dbReference type="AlphaFoldDB" id="A0A374NA28"/>
<evidence type="ECO:0000313" key="5">
    <source>
        <dbReference type="Proteomes" id="UP000284621"/>
    </source>
</evidence>
<reference evidence="4 5" key="1">
    <citation type="submission" date="2018-08" db="EMBL/GenBank/DDBJ databases">
        <title>A genome reference for cultivated species of the human gut microbiota.</title>
        <authorList>
            <person name="Zou Y."/>
            <person name="Xue W."/>
            <person name="Luo G."/>
        </authorList>
    </citation>
    <scope>NUCLEOTIDE SEQUENCE [LARGE SCALE GENOMIC DNA]</scope>
    <source>
        <strain evidence="3 5">AM34-3LB</strain>
        <strain evidence="2 4">TM10-1AC</strain>
    </source>
</reference>
<keyword evidence="1" id="KW-1133">Transmembrane helix</keyword>
<dbReference type="Proteomes" id="UP000262524">
    <property type="component" value="Unassembled WGS sequence"/>
</dbReference>
<dbReference type="EMBL" id="QSOE01000123">
    <property type="protein sequence ID" value="RGI80597.1"/>
    <property type="molecule type" value="Genomic_DNA"/>
</dbReference>
<keyword evidence="1" id="KW-0472">Membrane</keyword>
<keyword evidence="5" id="KW-1185">Reference proteome</keyword>
<keyword evidence="1" id="KW-0812">Transmembrane</keyword>
<protein>
    <submittedName>
        <fullName evidence="2">Uncharacterized protein</fullName>
    </submittedName>
</protein>
<dbReference type="EMBL" id="QSID01000017">
    <property type="protein sequence ID" value="RHC61392.1"/>
    <property type="molecule type" value="Genomic_DNA"/>
</dbReference>
<organism evidence="2 4">
    <name type="scientific">Anaerobutyricum hallii</name>
    <dbReference type="NCBI Taxonomy" id="39488"/>
    <lineage>
        <taxon>Bacteria</taxon>
        <taxon>Bacillati</taxon>
        <taxon>Bacillota</taxon>
        <taxon>Clostridia</taxon>
        <taxon>Lachnospirales</taxon>
        <taxon>Lachnospiraceae</taxon>
        <taxon>Anaerobutyricum</taxon>
    </lineage>
</organism>
<dbReference type="Proteomes" id="UP000284621">
    <property type="component" value="Unassembled WGS sequence"/>
</dbReference>
<accession>A0A374NA28</accession>
<gene>
    <name evidence="3" type="ORF">DW833_13135</name>
    <name evidence="2" type="ORF">DXD91_13215</name>
</gene>
<feature type="transmembrane region" description="Helical" evidence="1">
    <location>
        <begin position="44"/>
        <end position="63"/>
    </location>
</feature>